<name>A0ACD1AGU8_9FIRM</name>
<dbReference type="Proteomes" id="UP000594014">
    <property type="component" value="Chromosome"/>
</dbReference>
<proteinExistence type="predicted"/>
<evidence type="ECO:0000313" key="2">
    <source>
        <dbReference type="Proteomes" id="UP000594014"/>
    </source>
</evidence>
<dbReference type="EMBL" id="CP042469">
    <property type="protein sequence ID" value="QOX65647.1"/>
    <property type="molecule type" value="Genomic_DNA"/>
</dbReference>
<protein>
    <submittedName>
        <fullName evidence="1">DUF2975 domain-containing protein</fullName>
    </submittedName>
</protein>
<reference evidence="1" key="1">
    <citation type="submission" date="2019-08" db="EMBL/GenBank/DDBJ databases">
        <title>Genome sequence of Clostridiales bacterium MT110.</title>
        <authorList>
            <person name="Cao J."/>
        </authorList>
    </citation>
    <scope>NUCLEOTIDE SEQUENCE</scope>
    <source>
        <strain evidence="1">MT110</strain>
    </source>
</reference>
<accession>A0ACD1AGU8</accession>
<organism evidence="1 2">
    <name type="scientific">Anoxybacterium hadale</name>
    <dbReference type="NCBI Taxonomy" id="3408580"/>
    <lineage>
        <taxon>Bacteria</taxon>
        <taxon>Bacillati</taxon>
        <taxon>Bacillota</taxon>
        <taxon>Clostridia</taxon>
        <taxon>Peptostreptococcales</taxon>
        <taxon>Anaerovoracaceae</taxon>
        <taxon>Anoxybacterium</taxon>
    </lineage>
</organism>
<evidence type="ECO:0000313" key="1">
    <source>
        <dbReference type="EMBL" id="QOX65647.1"/>
    </source>
</evidence>
<keyword evidence="2" id="KW-1185">Reference proteome</keyword>
<sequence>MWNPNKSVIASSVCTKITIGIVIGIILTAPYLVNGYVGYAAKDPAVVRPLIVTIYACAVPGLIAMLSLNKLLANIKKKEVFIEKNVKLLRMISWCSFAVSGILLASGFYYLMFVFIAFAAAFFGLILRVVKNVIEQAVAIKNENDFTI</sequence>
<gene>
    <name evidence="1" type="ORF">FRZ06_20980</name>
</gene>